<dbReference type="InterPro" id="IPR006482">
    <property type="entry name" value="Cas7_Csh2/Csh2"/>
</dbReference>
<dbReference type="RefSeq" id="WP_022937466.1">
    <property type="nucleotide sequence ID" value="NZ_CABKRQ010000003.1"/>
</dbReference>
<dbReference type="Proteomes" id="UP000247612">
    <property type="component" value="Unassembled WGS sequence"/>
</dbReference>
<comment type="caution">
    <text evidence="2">The sequence shown here is derived from an EMBL/GenBank/DDBJ whole genome shotgun (WGS) entry which is preliminary data.</text>
</comment>
<dbReference type="OrthoDB" id="9776792at2"/>
<feature type="compositionally biased region" description="Basic and acidic residues" evidence="1">
    <location>
        <begin position="24"/>
        <end position="37"/>
    </location>
</feature>
<keyword evidence="3" id="KW-1185">Reference proteome</keyword>
<evidence type="ECO:0000313" key="3">
    <source>
        <dbReference type="Proteomes" id="UP000247612"/>
    </source>
</evidence>
<reference evidence="2 3" key="1">
    <citation type="submission" date="2018-05" db="EMBL/GenBank/DDBJ databases">
        <title>Genomic Encyclopedia of Type Strains, Phase IV (KMG-IV): sequencing the most valuable type-strain genomes for metagenomic binning, comparative biology and taxonomic classification.</title>
        <authorList>
            <person name="Goeker M."/>
        </authorList>
    </citation>
    <scope>NUCLEOTIDE SEQUENCE [LARGE SCALE GENOMIC DNA]</scope>
    <source>
        <strain evidence="2 3">JC118</strain>
    </source>
</reference>
<dbReference type="GO" id="GO:0043571">
    <property type="term" value="P:maintenance of CRISPR repeat elements"/>
    <property type="evidence" value="ECO:0007669"/>
    <property type="project" value="InterPro"/>
</dbReference>
<gene>
    <name evidence="2" type="ORF">DES51_10695</name>
</gene>
<sequence>MNEFINRGTGLLLIDVTNSNPNGDPDRESDPRIRQDGCGEISPVSFKRKLRDLVEAKDSPLWQELAEELDLPKEGFDIMESKKTRRADVNKLSLQELLDKYWDVRVFGSTFLENDKNENESFIASGVVQFGLGVSLDPIRIERMTTTKVMPVEEGKSKGMAPLAYRIVSYGLYAMPFFVNATAAHKTQCTKKDIELLLRLIPHVYKETASYIRSQVDIRYAFYVEHNRARGTYNDFRIIEALTPKRITGMSGPATSWHDYDEAVLMQSLDELNVKLIGKTAPVIDLMEQL</sequence>
<organism evidence="2 3">
    <name type="scientific">Dielma fastidiosa</name>
    <dbReference type="NCBI Taxonomy" id="1034346"/>
    <lineage>
        <taxon>Bacteria</taxon>
        <taxon>Bacillati</taxon>
        <taxon>Bacillota</taxon>
        <taxon>Erysipelotrichia</taxon>
        <taxon>Erysipelotrichales</taxon>
        <taxon>Erysipelotrichaceae</taxon>
        <taxon>Dielma</taxon>
    </lineage>
</organism>
<dbReference type="STRING" id="1034346.GCA_000313565_01151"/>
<dbReference type="AlphaFoldDB" id="A0A318KQC7"/>
<dbReference type="Pfam" id="PF05107">
    <property type="entry name" value="Cas_Cas7"/>
    <property type="match status" value="1"/>
</dbReference>
<feature type="region of interest" description="Disordered" evidence="1">
    <location>
        <begin position="17"/>
        <end position="39"/>
    </location>
</feature>
<proteinExistence type="predicted"/>
<accession>A0A318KQC7</accession>
<evidence type="ECO:0000313" key="2">
    <source>
        <dbReference type="EMBL" id="PXX78978.1"/>
    </source>
</evidence>
<protein>
    <submittedName>
        <fullName evidence="2">Cas7 group CRISPR-associated protein Csh2</fullName>
    </submittedName>
</protein>
<dbReference type="EMBL" id="QJKH01000006">
    <property type="protein sequence ID" value="PXX78978.1"/>
    <property type="molecule type" value="Genomic_DNA"/>
</dbReference>
<name>A0A318KQC7_9FIRM</name>
<evidence type="ECO:0000256" key="1">
    <source>
        <dbReference type="SAM" id="MobiDB-lite"/>
    </source>
</evidence>